<name>A0A7W7F7C5_9SPHN</name>
<dbReference type="AlphaFoldDB" id="A0A7W7F7C5"/>
<proteinExistence type="predicted"/>
<accession>A0A7W7F7C5</accession>
<evidence type="ECO:0000313" key="2">
    <source>
        <dbReference type="Proteomes" id="UP000566324"/>
    </source>
</evidence>
<dbReference type="RefSeq" id="WP_184063495.1">
    <property type="nucleotide sequence ID" value="NZ_JACHNZ010000001.1"/>
</dbReference>
<sequence>MAPAVVPTFMDQLQKNLRAAGSAVDSRGFAAAVIGALRDGGAGGSRHLRALSEGSVTRPLQAVADAAHFLVILHGQLPSVLEIARLNADEPAAAWLRNAGAAFDQDRRWMAGLAAMTGGALDLHGISTAEQVVRDQRDAMLTLAKSNRIGCAIGAAVTLMLDWQAVRTRLPRAAQHLGYDRHERLADPWPVDGAFDALACHADDVRVRRAIEFGALQLASLHAQLFDLLEARHAQRLA</sequence>
<dbReference type="Pfam" id="PF22391">
    <property type="entry name" value="DUF6975"/>
    <property type="match status" value="1"/>
</dbReference>
<comment type="caution">
    <text evidence="1">The sequence shown here is derived from an EMBL/GenBank/DDBJ whole genome shotgun (WGS) entry which is preliminary data.</text>
</comment>
<dbReference type="EMBL" id="JACHNZ010000001">
    <property type="protein sequence ID" value="MBB4630503.1"/>
    <property type="molecule type" value="Genomic_DNA"/>
</dbReference>
<evidence type="ECO:0000313" key="1">
    <source>
        <dbReference type="EMBL" id="MBB4630503.1"/>
    </source>
</evidence>
<reference evidence="1 2" key="1">
    <citation type="submission" date="2020-08" db="EMBL/GenBank/DDBJ databases">
        <title>Genomic Encyclopedia of Type Strains, Phase IV (KMG-IV): sequencing the most valuable type-strain genomes for metagenomic binning, comparative biology and taxonomic classification.</title>
        <authorList>
            <person name="Goeker M."/>
        </authorList>
    </citation>
    <scope>NUCLEOTIDE SEQUENCE [LARGE SCALE GENOMIC DNA]</scope>
    <source>
        <strain evidence="1 2">DSM 17328</strain>
    </source>
</reference>
<protein>
    <submittedName>
        <fullName evidence="1">Uncharacterized protein</fullName>
    </submittedName>
</protein>
<dbReference type="Proteomes" id="UP000566324">
    <property type="component" value="Unassembled WGS sequence"/>
</dbReference>
<keyword evidence="2" id="KW-1185">Reference proteome</keyword>
<gene>
    <name evidence="1" type="ORF">GGQ98_000104</name>
</gene>
<dbReference type="InterPro" id="IPR054248">
    <property type="entry name" value="DUF6975"/>
</dbReference>
<organism evidence="1 2">
    <name type="scientific">Sphingosinicella soli</name>
    <dbReference type="NCBI Taxonomy" id="333708"/>
    <lineage>
        <taxon>Bacteria</taxon>
        <taxon>Pseudomonadati</taxon>
        <taxon>Pseudomonadota</taxon>
        <taxon>Alphaproteobacteria</taxon>
        <taxon>Sphingomonadales</taxon>
        <taxon>Sphingosinicellaceae</taxon>
        <taxon>Sphingosinicella</taxon>
    </lineage>
</organism>